<feature type="transmembrane region" description="Helical" evidence="1">
    <location>
        <begin position="6"/>
        <end position="24"/>
    </location>
</feature>
<feature type="transmembrane region" description="Helical" evidence="1">
    <location>
        <begin position="31"/>
        <end position="53"/>
    </location>
</feature>
<reference evidence="2" key="1">
    <citation type="journal article" date="2014" name="Int. J. Syst. Evol. Microbiol.">
        <title>Complete genome sequence of Corynebacterium casei LMG S-19264T (=DSM 44701T), isolated from a smear-ripened cheese.</title>
        <authorList>
            <consortium name="US DOE Joint Genome Institute (JGI-PGF)"/>
            <person name="Walter F."/>
            <person name="Albersmeier A."/>
            <person name="Kalinowski J."/>
            <person name="Ruckert C."/>
        </authorList>
    </citation>
    <scope>NUCLEOTIDE SEQUENCE</scope>
    <source>
        <strain evidence="2">JCM 10088</strain>
    </source>
</reference>
<feature type="transmembrane region" description="Helical" evidence="1">
    <location>
        <begin position="130"/>
        <end position="150"/>
    </location>
</feature>
<dbReference type="EMBL" id="BMNL01000001">
    <property type="protein sequence ID" value="GGP18854.1"/>
    <property type="molecule type" value="Genomic_DNA"/>
</dbReference>
<comment type="caution">
    <text evidence="2">The sequence shown here is derived from an EMBL/GenBank/DDBJ whole genome shotgun (WGS) entry which is preliminary data.</text>
</comment>
<sequence length="159" mass="17273">MLLTTFSLAVLEVLIVLSSVGVLLSKDNFYAALFLAIASSLSATAFAVVYGILSFTLIVLIYVGATITITVVLAATYRRPVPHKVEGSWLGFVVLLFLLSMLVLSKYSMLPTAYSYATPTELASEVLGNGYLDFLLIALVVLFSFIMIIASRYLRVTQS</sequence>
<evidence type="ECO:0000313" key="3">
    <source>
        <dbReference type="Proteomes" id="UP000610960"/>
    </source>
</evidence>
<proteinExistence type="predicted"/>
<keyword evidence="1" id="KW-1133">Transmembrane helix</keyword>
<dbReference type="Proteomes" id="UP000610960">
    <property type="component" value="Unassembled WGS sequence"/>
</dbReference>
<gene>
    <name evidence="2" type="ORF">GCM10007981_00170</name>
</gene>
<accession>A0A830GT58</accession>
<keyword evidence="1" id="KW-0812">Transmembrane</keyword>
<keyword evidence="1" id="KW-0472">Membrane</keyword>
<organism evidence="2 3">
    <name type="scientific">Thermocladium modestius</name>
    <dbReference type="NCBI Taxonomy" id="62609"/>
    <lineage>
        <taxon>Archaea</taxon>
        <taxon>Thermoproteota</taxon>
        <taxon>Thermoprotei</taxon>
        <taxon>Thermoproteales</taxon>
        <taxon>Thermoproteaceae</taxon>
        <taxon>Thermocladium</taxon>
    </lineage>
</organism>
<feature type="transmembrane region" description="Helical" evidence="1">
    <location>
        <begin position="89"/>
        <end position="110"/>
    </location>
</feature>
<dbReference type="AlphaFoldDB" id="A0A830GT58"/>
<name>A0A830GT58_9CREN</name>
<dbReference type="RefSeq" id="WP_075060007.1">
    <property type="nucleotide sequence ID" value="NZ_BMNL01000001.1"/>
</dbReference>
<protein>
    <submittedName>
        <fullName evidence="2">Uncharacterized protein</fullName>
    </submittedName>
</protein>
<keyword evidence="3" id="KW-1185">Reference proteome</keyword>
<feature type="transmembrane region" description="Helical" evidence="1">
    <location>
        <begin position="59"/>
        <end position="77"/>
    </location>
</feature>
<evidence type="ECO:0000256" key="1">
    <source>
        <dbReference type="SAM" id="Phobius"/>
    </source>
</evidence>
<reference evidence="2" key="2">
    <citation type="submission" date="2020-09" db="EMBL/GenBank/DDBJ databases">
        <authorList>
            <person name="Sun Q."/>
            <person name="Ohkuma M."/>
        </authorList>
    </citation>
    <scope>NUCLEOTIDE SEQUENCE</scope>
    <source>
        <strain evidence="2">JCM 10088</strain>
    </source>
</reference>
<evidence type="ECO:0000313" key="2">
    <source>
        <dbReference type="EMBL" id="GGP18854.1"/>
    </source>
</evidence>